<gene>
    <name evidence="2" type="ORF">B1B_13619</name>
</gene>
<name>T1AU38_9ZZZZ</name>
<comment type="caution">
    <text evidence="2">The sequence shown here is derived from an EMBL/GenBank/DDBJ whole genome shotgun (WGS) entry which is preliminary data.</text>
</comment>
<proteinExistence type="predicted"/>
<evidence type="ECO:0000259" key="1">
    <source>
        <dbReference type="PROSITE" id="PS51371"/>
    </source>
</evidence>
<dbReference type="Pfam" id="PF00571">
    <property type="entry name" value="CBS"/>
    <property type="match status" value="1"/>
</dbReference>
<sequence length="208" mass="22819">ESFALARRLAREEGLFVGGSSGAAVAGALRWLERRPIPEGRTVVIVLPDSGDRYLSKFYSDDWMREKGFLGRPATARHLTTRKRSTPALVAVDPTTLVRDALAQLRHYGISAAPVLSGDQNMGSVWEDDLLRRTLEDETLRERSVAAALQPAFGEVPAEDPVPDLLHRLKEEPILLVRDSVTGLPIGVLTRHDLVAYLSDEAEASDAL</sequence>
<dbReference type="InterPro" id="IPR050214">
    <property type="entry name" value="Cys_Synth/Cystath_Beta-Synth"/>
</dbReference>
<dbReference type="InterPro" id="IPR000644">
    <property type="entry name" value="CBS_dom"/>
</dbReference>
<reference evidence="2" key="2">
    <citation type="journal article" date="2014" name="ISME J.">
        <title>Microbial stratification in low pH oxic and suboxic macroscopic growths along an acid mine drainage.</title>
        <authorList>
            <person name="Mendez-Garcia C."/>
            <person name="Mesa V."/>
            <person name="Sprenger R.R."/>
            <person name="Richter M."/>
            <person name="Diez M.S."/>
            <person name="Solano J."/>
            <person name="Bargiela R."/>
            <person name="Golyshina O.V."/>
            <person name="Manteca A."/>
            <person name="Ramos J.L."/>
            <person name="Gallego J.R."/>
            <person name="Llorente I."/>
            <person name="Martins Dos Santos V.A."/>
            <person name="Jensen O.N."/>
            <person name="Pelaez A.I."/>
            <person name="Sanchez J."/>
            <person name="Ferrer M."/>
        </authorList>
    </citation>
    <scope>NUCLEOTIDE SEQUENCE</scope>
</reference>
<dbReference type="SUPFAM" id="SSF54631">
    <property type="entry name" value="CBS-domain pair"/>
    <property type="match status" value="1"/>
</dbReference>
<feature type="domain" description="CBS" evidence="1">
    <location>
        <begin position="85"/>
        <end position="140"/>
    </location>
</feature>
<dbReference type="EMBL" id="AUZY01008967">
    <property type="protein sequence ID" value="EQD44179.1"/>
    <property type="molecule type" value="Genomic_DNA"/>
</dbReference>
<dbReference type="Gene3D" id="3.40.50.1100">
    <property type="match status" value="1"/>
</dbReference>
<dbReference type="SUPFAM" id="SSF53686">
    <property type="entry name" value="Tryptophan synthase beta subunit-like PLP-dependent enzymes"/>
    <property type="match status" value="1"/>
</dbReference>
<dbReference type="InterPro" id="IPR036052">
    <property type="entry name" value="TrpB-like_PALP_sf"/>
</dbReference>
<accession>T1AU38</accession>
<dbReference type="PANTHER" id="PTHR10314">
    <property type="entry name" value="CYSTATHIONINE BETA-SYNTHASE"/>
    <property type="match status" value="1"/>
</dbReference>
<dbReference type="AlphaFoldDB" id="T1AU38"/>
<feature type="non-terminal residue" evidence="2">
    <location>
        <position position="1"/>
    </location>
</feature>
<evidence type="ECO:0000313" key="2">
    <source>
        <dbReference type="EMBL" id="EQD44179.1"/>
    </source>
</evidence>
<dbReference type="Pfam" id="PF00291">
    <property type="entry name" value="PALP"/>
    <property type="match status" value="1"/>
</dbReference>
<protein>
    <submittedName>
        <fullName evidence="2">Cystathionine beta-synthase</fullName>
    </submittedName>
</protein>
<dbReference type="InterPro" id="IPR046342">
    <property type="entry name" value="CBS_dom_sf"/>
</dbReference>
<dbReference type="Gene3D" id="3.10.580.10">
    <property type="entry name" value="CBS-domain"/>
    <property type="match status" value="1"/>
</dbReference>
<dbReference type="InterPro" id="IPR001926">
    <property type="entry name" value="TrpB-like_PALP"/>
</dbReference>
<organism evidence="2">
    <name type="scientific">mine drainage metagenome</name>
    <dbReference type="NCBI Taxonomy" id="410659"/>
    <lineage>
        <taxon>unclassified sequences</taxon>
        <taxon>metagenomes</taxon>
        <taxon>ecological metagenomes</taxon>
    </lineage>
</organism>
<dbReference type="PROSITE" id="PS51371">
    <property type="entry name" value="CBS"/>
    <property type="match status" value="1"/>
</dbReference>
<reference evidence="2" key="1">
    <citation type="submission" date="2013-08" db="EMBL/GenBank/DDBJ databases">
        <authorList>
            <person name="Mendez C."/>
            <person name="Richter M."/>
            <person name="Ferrer M."/>
            <person name="Sanchez J."/>
        </authorList>
    </citation>
    <scope>NUCLEOTIDE SEQUENCE</scope>
</reference>